<dbReference type="GO" id="GO:0016810">
    <property type="term" value="F:hydrolase activity, acting on carbon-nitrogen (but not peptide) bonds"/>
    <property type="evidence" value="ECO:0007669"/>
    <property type="project" value="InterPro"/>
</dbReference>
<dbReference type="InterPro" id="IPR002509">
    <property type="entry name" value="NODB_dom"/>
</dbReference>
<dbReference type="Gene3D" id="3.20.20.370">
    <property type="entry name" value="Glycoside hydrolase/deacetylase"/>
    <property type="match status" value="1"/>
</dbReference>
<keyword evidence="1" id="KW-0479">Metal-binding</keyword>
<keyword evidence="2" id="KW-0378">Hydrolase</keyword>
<dbReference type="AlphaFoldDB" id="A0A918XF69"/>
<dbReference type="Pfam" id="PF01522">
    <property type="entry name" value="Polysacc_deac_1"/>
    <property type="match status" value="1"/>
</dbReference>
<gene>
    <name evidence="5" type="ORF">GCM10007147_29380</name>
</gene>
<dbReference type="GO" id="GO:0016020">
    <property type="term" value="C:membrane"/>
    <property type="evidence" value="ECO:0007669"/>
    <property type="project" value="TreeGrafter"/>
</dbReference>
<organism evidence="5 6">
    <name type="scientific">Nocardiopsis kunsanensis</name>
    <dbReference type="NCBI Taxonomy" id="141693"/>
    <lineage>
        <taxon>Bacteria</taxon>
        <taxon>Bacillati</taxon>
        <taxon>Actinomycetota</taxon>
        <taxon>Actinomycetes</taxon>
        <taxon>Streptosporangiales</taxon>
        <taxon>Nocardiopsidaceae</taxon>
        <taxon>Nocardiopsis</taxon>
    </lineage>
</organism>
<evidence type="ECO:0000259" key="4">
    <source>
        <dbReference type="PROSITE" id="PS51677"/>
    </source>
</evidence>
<dbReference type="EMBL" id="BMXL01000015">
    <property type="protein sequence ID" value="GHD28995.1"/>
    <property type="molecule type" value="Genomic_DNA"/>
</dbReference>
<evidence type="ECO:0000313" key="6">
    <source>
        <dbReference type="Proteomes" id="UP000654947"/>
    </source>
</evidence>
<dbReference type="InterPro" id="IPR011330">
    <property type="entry name" value="Glyco_hydro/deAcase_b/a-brl"/>
</dbReference>
<dbReference type="InterPro" id="IPR050248">
    <property type="entry name" value="Polysacc_deacetylase_ArnD"/>
</dbReference>
<feature type="domain" description="NodB homology" evidence="4">
    <location>
        <begin position="48"/>
        <end position="221"/>
    </location>
</feature>
<keyword evidence="6" id="KW-1185">Reference proteome</keyword>
<evidence type="ECO:0000256" key="1">
    <source>
        <dbReference type="ARBA" id="ARBA00022723"/>
    </source>
</evidence>
<sequence length="244" mass="25810">MLLAGPGAATADTSGAAGTAQRTDGVQLTEGAPDQDGEQQGPDCSVDRCIALTFDDGPGEHTGRLLDTLDAHGARATFYVLGSKVADAPGTVERMADEGHEVGNHTWDHPDLTELSQEEIRSELGRTDKAIAAATGSRPKTVRPPYGALDGTVRESVTQPLLLWDVDTLDWQSLDADAVTDAAVEGATEGSVVLFHDIHESTVEAIPHVLRELSAQGYTFVTVGELFDAQDMEPGSAYSDARLR</sequence>
<dbReference type="PROSITE" id="PS51677">
    <property type="entry name" value="NODB"/>
    <property type="match status" value="1"/>
</dbReference>
<evidence type="ECO:0000256" key="2">
    <source>
        <dbReference type="ARBA" id="ARBA00022801"/>
    </source>
</evidence>
<comment type="caution">
    <text evidence="5">The sequence shown here is derived from an EMBL/GenBank/DDBJ whole genome shotgun (WGS) entry which is preliminary data.</text>
</comment>
<proteinExistence type="predicted"/>
<dbReference type="GO" id="GO:0005975">
    <property type="term" value="P:carbohydrate metabolic process"/>
    <property type="evidence" value="ECO:0007669"/>
    <property type="project" value="InterPro"/>
</dbReference>
<accession>A0A918XF69</accession>
<dbReference type="CDD" id="cd10954">
    <property type="entry name" value="CE4_CtAXE_like"/>
    <property type="match status" value="1"/>
</dbReference>
<dbReference type="Proteomes" id="UP000654947">
    <property type="component" value="Unassembled WGS sequence"/>
</dbReference>
<feature type="region of interest" description="Disordered" evidence="3">
    <location>
        <begin position="1"/>
        <end position="44"/>
    </location>
</feature>
<reference evidence="5 6" key="1">
    <citation type="journal article" date="2014" name="Int. J. Syst. Evol. Microbiol.">
        <title>Complete genome sequence of Corynebacterium casei LMG S-19264T (=DSM 44701T), isolated from a smear-ripened cheese.</title>
        <authorList>
            <consortium name="US DOE Joint Genome Institute (JGI-PGF)"/>
            <person name="Walter F."/>
            <person name="Albersmeier A."/>
            <person name="Kalinowski J."/>
            <person name="Ruckert C."/>
        </authorList>
    </citation>
    <scope>NUCLEOTIDE SEQUENCE [LARGE SCALE GENOMIC DNA]</scope>
    <source>
        <strain evidence="5 6">KCTC 19473</strain>
    </source>
</reference>
<evidence type="ECO:0000313" key="5">
    <source>
        <dbReference type="EMBL" id="GHD28995.1"/>
    </source>
</evidence>
<dbReference type="GO" id="GO:0046872">
    <property type="term" value="F:metal ion binding"/>
    <property type="evidence" value="ECO:0007669"/>
    <property type="project" value="UniProtKB-KW"/>
</dbReference>
<feature type="compositionally biased region" description="Low complexity" evidence="3">
    <location>
        <begin position="1"/>
        <end position="20"/>
    </location>
</feature>
<evidence type="ECO:0000256" key="3">
    <source>
        <dbReference type="SAM" id="MobiDB-lite"/>
    </source>
</evidence>
<name>A0A918XF69_9ACTN</name>
<protein>
    <recommendedName>
        <fullName evidence="4">NodB homology domain-containing protein</fullName>
    </recommendedName>
</protein>
<dbReference type="PANTHER" id="PTHR10587">
    <property type="entry name" value="GLYCOSYL TRANSFERASE-RELATED"/>
    <property type="match status" value="1"/>
</dbReference>
<dbReference type="PANTHER" id="PTHR10587:SF133">
    <property type="entry name" value="CHITIN DEACETYLASE 1-RELATED"/>
    <property type="match status" value="1"/>
</dbReference>
<dbReference type="SUPFAM" id="SSF88713">
    <property type="entry name" value="Glycoside hydrolase/deacetylase"/>
    <property type="match status" value="1"/>
</dbReference>